<protein>
    <recommendedName>
        <fullName evidence="3">Fibronectin type-III domain-containing protein</fullName>
    </recommendedName>
</protein>
<feature type="signal peptide" evidence="2">
    <location>
        <begin position="1"/>
        <end position="26"/>
    </location>
</feature>
<dbReference type="InterPro" id="IPR015373">
    <property type="entry name" value="Interferon/interleukin_rcp_dom"/>
</dbReference>
<dbReference type="SUPFAM" id="SSF49265">
    <property type="entry name" value="Fibronectin type III"/>
    <property type="match status" value="2"/>
</dbReference>
<dbReference type="PANTHER" id="PTHR20859:SF46">
    <property type="entry name" value="INTERFERON GAMMA RECEPTOR 2"/>
    <property type="match status" value="1"/>
</dbReference>
<dbReference type="InterPro" id="IPR036116">
    <property type="entry name" value="FN3_sf"/>
</dbReference>
<dbReference type="SMART" id="SM00060">
    <property type="entry name" value="FN3"/>
    <property type="match status" value="2"/>
</dbReference>
<reference evidence="4" key="4">
    <citation type="submission" date="2025-09" db="UniProtKB">
        <authorList>
            <consortium name="Ensembl"/>
        </authorList>
    </citation>
    <scope>IDENTIFICATION</scope>
    <source>
        <strain evidence="4">HNI</strain>
    </source>
</reference>
<dbReference type="InterPro" id="IPR050650">
    <property type="entry name" value="Type-II_Cytokine-TF_Rcpt"/>
</dbReference>
<evidence type="ECO:0000256" key="1">
    <source>
        <dbReference type="SAM" id="Phobius"/>
    </source>
</evidence>
<dbReference type="Pfam" id="PF01108">
    <property type="entry name" value="Tissue_fac"/>
    <property type="match status" value="1"/>
</dbReference>
<feature type="domain" description="Fibronectin type-III" evidence="3">
    <location>
        <begin position="128"/>
        <end position="229"/>
    </location>
</feature>
<dbReference type="Proteomes" id="UP000265180">
    <property type="component" value="Chromosome 21"/>
</dbReference>
<evidence type="ECO:0000313" key="4">
    <source>
        <dbReference type="Ensembl" id="ENSORLP00020011430.1"/>
    </source>
</evidence>
<feature type="transmembrane region" description="Helical" evidence="1">
    <location>
        <begin position="233"/>
        <end position="255"/>
    </location>
</feature>
<dbReference type="Pfam" id="PF09294">
    <property type="entry name" value="Interfer-bind"/>
    <property type="match status" value="1"/>
</dbReference>
<dbReference type="Ensembl" id="ENSORLT00020018317.1">
    <property type="protein sequence ID" value="ENSORLP00020011430.1"/>
    <property type="gene ID" value="ENSORLG00020012365.1"/>
</dbReference>
<dbReference type="InterPro" id="IPR003961">
    <property type="entry name" value="FN3_dom"/>
</dbReference>
<name>A0A3P9KSH0_ORYLA</name>
<dbReference type="InterPro" id="IPR013783">
    <property type="entry name" value="Ig-like_fold"/>
</dbReference>
<keyword evidence="1" id="KW-1133">Transmembrane helix</keyword>
<feature type="chain" id="PRO_5018292682" description="Fibronectin type-III domain-containing protein" evidence="2">
    <location>
        <begin position="27"/>
        <end position="325"/>
    </location>
</feature>
<accession>A0A3P9KSH0</accession>
<reference key="1">
    <citation type="journal article" date="2007" name="Nature">
        <title>The medaka draft genome and insights into vertebrate genome evolution.</title>
        <authorList>
            <person name="Kasahara M."/>
            <person name="Naruse K."/>
            <person name="Sasaki S."/>
            <person name="Nakatani Y."/>
            <person name="Qu W."/>
            <person name="Ahsan B."/>
            <person name="Yamada T."/>
            <person name="Nagayasu Y."/>
            <person name="Doi K."/>
            <person name="Kasai Y."/>
            <person name="Jindo T."/>
            <person name="Kobayashi D."/>
            <person name="Shimada A."/>
            <person name="Toyoda A."/>
            <person name="Kuroki Y."/>
            <person name="Fujiyama A."/>
            <person name="Sasaki T."/>
            <person name="Shimizu A."/>
            <person name="Asakawa S."/>
            <person name="Shimizu N."/>
            <person name="Hashimoto S."/>
            <person name="Yang J."/>
            <person name="Lee Y."/>
            <person name="Matsushima K."/>
            <person name="Sugano S."/>
            <person name="Sakaizumi M."/>
            <person name="Narita T."/>
            <person name="Ohishi K."/>
            <person name="Haga S."/>
            <person name="Ohta F."/>
            <person name="Nomoto H."/>
            <person name="Nogata K."/>
            <person name="Morishita T."/>
            <person name="Endo T."/>
            <person name="Shin-I T."/>
            <person name="Takeda H."/>
            <person name="Morishita S."/>
            <person name="Kohara Y."/>
        </authorList>
    </citation>
    <scope>NUCLEOTIDE SEQUENCE [LARGE SCALE GENOMIC DNA]</scope>
    <source>
        <strain>Hd-rR</strain>
    </source>
</reference>
<dbReference type="PROSITE" id="PS50853">
    <property type="entry name" value="FN3"/>
    <property type="match status" value="1"/>
</dbReference>
<reference evidence="4" key="3">
    <citation type="submission" date="2025-08" db="UniProtKB">
        <authorList>
            <consortium name="Ensembl"/>
        </authorList>
    </citation>
    <scope>IDENTIFICATION</scope>
    <source>
        <strain evidence="4">HNI</strain>
    </source>
</reference>
<proteinExistence type="predicted"/>
<keyword evidence="2" id="KW-0732">Signal</keyword>
<evidence type="ECO:0000256" key="2">
    <source>
        <dbReference type="SAM" id="SignalP"/>
    </source>
</evidence>
<sequence>MLQTDSMMWRCLCALVLTFPAYYSTAVSGVLNSPTNVQLTSTNMDLILRWDPPAGAPRDLLYTAELILRNPLMDSKPGCVNTSALQCDLTHLVVSIYGKYAGRVKAQLGAQSSAWASSDDFLLDKQTSIGPPNVSLDSNGAKLEVSITDPVFVHSTLRDIYYYATYNITYWKKDRMKELKHISGLQQNRVVLHSLNPSTEYCVQVQIIASTAQKPSTPSIVHCARTTSEKEPLWVAVVVALFVLAGVLTLVVFVVRHWRSLSHFLCPKYAIPEHFKESLLAPPKSSLYLVMQTSQPVEEFSDQISVVMCSRTEEDGSKKPAEEKR</sequence>
<keyword evidence="1" id="KW-0472">Membrane</keyword>
<dbReference type="Gene3D" id="2.60.40.10">
    <property type="entry name" value="Immunoglobulins"/>
    <property type="match status" value="1"/>
</dbReference>
<reference evidence="4 5" key="2">
    <citation type="submission" date="2017-04" db="EMBL/GenBank/DDBJ databases">
        <title>CpG methylation of centromeres and impact of large insertions on vertebrate speciation.</title>
        <authorList>
            <person name="Ichikawa K."/>
            <person name="Yoshimura J."/>
            <person name="Morishita S."/>
        </authorList>
    </citation>
    <scope>NUCLEOTIDE SEQUENCE</scope>
    <source>
        <strain evidence="4 5">HNI</strain>
    </source>
</reference>
<evidence type="ECO:0000259" key="3">
    <source>
        <dbReference type="PROSITE" id="PS50853"/>
    </source>
</evidence>
<dbReference type="PANTHER" id="PTHR20859">
    <property type="entry name" value="INTERFERON/INTERLEUKIN RECEPTOR"/>
    <property type="match status" value="1"/>
</dbReference>
<evidence type="ECO:0000313" key="5">
    <source>
        <dbReference type="Proteomes" id="UP000265180"/>
    </source>
</evidence>
<keyword evidence="1" id="KW-0812">Transmembrane</keyword>
<dbReference type="CDD" id="cd00063">
    <property type="entry name" value="FN3"/>
    <property type="match status" value="1"/>
</dbReference>
<dbReference type="AlphaFoldDB" id="A0A3P9KSH0"/>
<organism evidence="4 5">
    <name type="scientific">Oryzias latipes</name>
    <name type="common">Japanese rice fish</name>
    <name type="synonym">Japanese killifish</name>
    <dbReference type="NCBI Taxonomy" id="8090"/>
    <lineage>
        <taxon>Eukaryota</taxon>
        <taxon>Metazoa</taxon>
        <taxon>Chordata</taxon>
        <taxon>Craniata</taxon>
        <taxon>Vertebrata</taxon>
        <taxon>Euteleostomi</taxon>
        <taxon>Actinopterygii</taxon>
        <taxon>Neopterygii</taxon>
        <taxon>Teleostei</taxon>
        <taxon>Neoteleostei</taxon>
        <taxon>Acanthomorphata</taxon>
        <taxon>Ovalentaria</taxon>
        <taxon>Atherinomorphae</taxon>
        <taxon>Beloniformes</taxon>
        <taxon>Adrianichthyidae</taxon>
        <taxon>Oryziinae</taxon>
        <taxon>Oryzias</taxon>
    </lineage>
</organism>